<protein>
    <submittedName>
        <fullName evidence="1">Uncharacterized protein</fullName>
    </submittedName>
</protein>
<gene>
    <name evidence="1" type="ORF">PZE19_21955</name>
</gene>
<name>A0ABT6FGB9_9BACT</name>
<comment type="caution">
    <text evidence="1">The sequence shown here is derived from an EMBL/GenBank/DDBJ whole genome shotgun (WGS) entry which is preliminary data.</text>
</comment>
<evidence type="ECO:0000313" key="2">
    <source>
        <dbReference type="Proteomes" id="UP001216907"/>
    </source>
</evidence>
<accession>A0ABT6FGB9</accession>
<reference evidence="1 2" key="1">
    <citation type="submission" date="2023-03" db="EMBL/GenBank/DDBJ databases">
        <title>Paludisphaera mucosa sp. nov. a novel planctomycete from northern fen.</title>
        <authorList>
            <person name="Ivanova A."/>
        </authorList>
    </citation>
    <scope>NUCLEOTIDE SEQUENCE [LARGE SCALE GENOMIC DNA]</scope>
    <source>
        <strain evidence="1 2">Pla2</strain>
    </source>
</reference>
<sequence>MADESSPGIAERMVDKMNEWASEQPQFTGQVEAMWREGLKDLQNAILPAFPESQRGVEEPGTPLSPTSQQVTQELGVSYDQMLESYAPPSTPVMQKEAEMER</sequence>
<dbReference type="EMBL" id="JARRAG010000002">
    <property type="protein sequence ID" value="MDG3006445.1"/>
    <property type="molecule type" value="Genomic_DNA"/>
</dbReference>
<proteinExistence type="predicted"/>
<keyword evidence="2" id="KW-1185">Reference proteome</keyword>
<evidence type="ECO:0000313" key="1">
    <source>
        <dbReference type="EMBL" id="MDG3006445.1"/>
    </source>
</evidence>
<dbReference type="Proteomes" id="UP001216907">
    <property type="component" value="Unassembled WGS sequence"/>
</dbReference>
<organism evidence="1 2">
    <name type="scientific">Paludisphaera mucosa</name>
    <dbReference type="NCBI Taxonomy" id="3030827"/>
    <lineage>
        <taxon>Bacteria</taxon>
        <taxon>Pseudomonadati</taxon>
        <taxon>Planctomycetota</taxon>
        <taxon>Planctomycetia</taxon>
        <taxon>Isosphaerales</taxon>
        <taxon>Isosphaeraceae</taxon>
        <taxon>Paludisphaera</taxon>
    </lineage>
</organism>
<dbReference type="RefSeq" id="WP_277862742.1">
    <property type="nucleotide sequence ID" value="NZ_JARRAG010000002.1"/>
</dbReference>